<sequence>MECFTDGSFQNPTSFEEHITTMNLQPSFHNTLAATSLSSSNNFTINFGEQKPKEDISALNDSLGIQISGRGEAQTMAATARVQVQDHLLAERKRRKKLNQCLISLSALLPNLKKMDKASILEDATNYIRELQDRVKELEGLSSTNKNDVKECITTLKKSRIRGDDGNDSTSNETKSTNCSTYVTSNSSDEIEVRMSGTTVIVRMESPKNSYLLAKVLSTMQKLGLSIISSNVMPFANTTIVITVVAQIKGDFSITAMDIVNNIQLAI</sequence>
<dbReference type="GO" id="GO:0005634">
    <property type="term" value="C:nucleus"/>
    <property type="evidence" value="ECO:0007669"/>
    <property type="project" value="UniProtKB-SubCell"/>
</dbReference>
<evidence type="ECO:0000313" key="7">
    <source>
        <dbReference type="EMBL" id="KAD2805618.1"/>
    </source>
</evidence>
<evidence type="ECO:0000256" key="1">
    <source>
        <dbReference type="ARBA" id="ARBA00004123"/>
    </source>
</evidence>
<dbReference type="InterPro" id="IPR036638">
    <property type="entry name" value="HLH_DNA-bd_sf"/>
</dbReference>
<dbReference type="AlphaFoldDB" id="A0A5N6LVJ8"/>
<dbReference type="InterPro" id="IPR011598">
    <property type="entry name" value="bHLH_dom"/>
</dbReference>
<dbReference type="Proteomes" id="UP000326396">
    <property type="component" value="Linkage Group LG8"/>
</dbReference>
<dbReference type="SUPFAM" id="SSF47459">
    <property type="entry name" value="HLH, helix-loop-helix DNA-binding domain"/>
    <property type="match status" value="1"/>
</dbReference>
<dbReference type="EMBL" id="SZYD01000018">
    <property type="protein sequence ID" value="KAD2805618.1"/>
    <property type="molecule type" value="Genomic_DNA"/>
</dbReference>
<keyword evidence="3" id="KW-0804">Transcription</keyword>
<evidence type="ECO:0000313" key="8">
    <source>
        <dbReference type="Proteomes" id="UP000326396"/>
    </source>
</evidence>
<accession>A0A5N6LVJ8</accession>
<evidence type="ECO:0000259" key="6">
    <source>
        <dbReference type="PROSITE" id="PS50888"/>
    </source>
</evidence>
<dbReference type="PANTHER" id="PTHR45959">
    <property type="entry name" value="BHLH TRANSCRIPTION FACTOR"/>
    <property type="match status" value="1"/>
</dbReference>
<feature type="domain" description="BHLH" evidence="6">
    <location>
        <begin position="82"/>
        <end position="131"/>
    </location>
</feature>
<keyword evidence="4" id="KW-0539">Nucleus</keyword>
<dbReference type="Pfam" id="PF22754">
    <property type="entry name" value="bHLH-TF_ACT-like_plant"/>
    <property type="match status" value="1"/>
</dbReference>
<keyword evidence="2" id="KW-0805">Transcription regulation</keyword>
<reference evidence="7 8" key="1">
    <citation type="submission" date="2019-05" db="EMBL/GenBank/DDBJ databases">
        <title>Mikania micrantha, genome provides insights into the molecular mechanism of rapid growth.</title>
        <authorList>
            <person name="Liu B."/>
        </authorList>
    </citation>
    <scope>NUCLEOTIDE SEQUENCE [LARGE SCALE GENOMIC DNA]</scope>
    <source>
        <strain evidence="7">NLD-2019</strain>
        <tissue evidence="7">Leaf</tissue>
    </source>
</reference>
<keyword evidence="8" id="KW-1185">Reference proteome</keyword>
<evidence type="ECO:0000256" key="2">
    <source>
        <dbReference type="ARBA" id="ARBA00023015"/>
    </source>
</evidence>
<feature type="compositionally biased region" description="Polar residues" evidence="5">
    <location>
        <begin position="168"/>
        <end position="181"/>
    </location>
</feature>
<name>A0A5N6LVJ8_9ASTR</name>
<evidence type="ECO:0000256" key="4">
    <source>
        <dbReference type="ARBA" id="ARBA00023242"/>
    </source>
</evidence>
<dbReference type="InterPro" id="IPR054502">
    <property type="entry name" value="bHLH-TF_ACT-like_plant"/>
</dbReference>
<dbReference type="SMART" id="SM00353">
    <property type="entry name" value="HLH"/>
    <property type="match status" value="1"/>
</dbReference>
<dbReference type="PROSITE" id="PS50888">
    <property type="entry name" value="BHLH"/>
    <property type="match status" value="1"/>
</dbReference>
<evidence type="ECO:0000256" key="3">
    <source>
        <dbReference type="ARBA" id="ARBA00023163"/>
    </source>
</evidence>
<gene>
    <name evidence="7" type="ORF">E3N88_38995</name>
</gene>
<dbReference type="OrthoDB" id="1708437at2759"/>
<proteinExistence type="predicted"/>
<dbReference type="Pfam" id="PF00010">
    <property type="entry name" value="HLH"/>
    <property type="match status" value="1"/>
</dbReference>
<dbReference type="InterPro" id="IPR052610">
    <property type="entry name" value="bHLH_transcription_regulator"/>
</dbReference>
<comment type="subcellular location">
    <subcellularLocation>
        <location evidence="1">Nucleus</location>
    </subcellularLocation>
</comment>
<comment type="caution">
    <text evidence="7">The sequence shown here is derived from an EMBL/GenBank/DDBJ whole genome shotgun (WGS) entry which is preliminary data.</text>
</comment>
<dbReference type="Gene3D" id="4.10.280.10">
    <property type="entry name" value="Helix-loop-helix DNA-binding domain"/>
    <property type="match status" value="1"/>
</dbReference>
<dbReference type="GO" id="GO:0046983">
    <property type="term" value="F:protein dimerization activity"/>
    <property type="evidence" value="ECO:0007669"/>
    <property type="project" value="InterPro"/>
</dbReference>
<dbReference type="GO" id="GO:0080090">
    <property type="term" value="P:regulation of primary metabolic process"/>
    <property type="evidence" value="ECO:0007669"/>
    <property type="project" value="UniProtKB-ARBA"/>
</dbReference>
<protein>
    <recommendedName>
        <fullName evidence="6">BHLH domain-containing protein</fullName>
    </recommendedName>
</protein>
<feature type="region of interest" description="Disordered" evidence="5">
    <location>
        <begin position="160"/>
        <end position="181"/>
    </location>
</feature>
<evidence type="ECO:0000256" key="5">
    <source>
        <dbReference type="SAM" id="MobiDB-lite"/>
    </source>
</evidence>
<dbReference type="PANTHER" id="PTHR45959:SF35">
    <property type="entry name" value="MYC-TYPE, BASIC HELIX-LOOP-HELIX (BHLH) DOMAIN-CONTAINING PROTEIN-RELATED"/>
    <property type="match status" value="1"/>
</dbReference>
<organism evidence="7 8">
    <name type="scientific">Mikania micrantha</name>
    <name type="common">bitter vine</name>
    <dbReference type="NCBI Taxonomy" id="192012"/>
    <lineage>
        <taxon>Eukaryota</taxon>
        <taxon>Viridiplantae</taxon>
        <taxon>Streptophyta</taxon>
        <taxon>Embryophyta</taxon>
        <taxon>Tracheophyta</taxon>
        <taxon>Spermatophyta</taxon>
        <taxon>Magnoliopsida</taxon>
        <taxon>eudicotyledons</taxon>
        <taxon>Gunneridae</taxon>
        <taxon>Pentapetalae</taxon>
        <taxon>asterids</taxon>
        <taxon>campanulids</taxon>
        <taxon>Asterales</taxon>
        <taxon>Asteraceae</taxon>
        <taxon>Asteroideae</taxon>
        <taxon>Heliantheae alliance</taxon>
        <taxon>Eupatorieae</taxon>
        <taxon>Mikania</taxon>
    </lineage>
</organism>